<organism evidence="2 3">
    <name type="scientific">Hyaloscypha bicolor E</name>
    <dbReference type="NCBI Taxonomy" id="1095630"/>
    <lineage>
        <taxon>Eukaryota</taxon>
        <taxon>Fungi</taxon>
        <taxon>Dikarya</taxon>
        <taxon>Ascomycota</taxon>
        <taxon>Pezizomycotina</taxon>
        <taxon>Leotiomycetes</taxon>
        <taxon>Helotiales</taxon>
        <taxon>Hyaloscyphaceae</taxon>
        <taxon>Hyaloscypha</taxon>
        <taxon>Hyaloscypha bicolor</taxon>
    </lineage>
</organism>
<gene>
    <name evidence="2" type="ORF">K444DRAFT_233593</name>
</gene>
<evidence type="ECO:0000313" key="2">
    <source>
        <dbReference type="EMBL" id="PMD51518.1"/>
    </source>
</evidence>
<dbReference type="AlphaFoldDB" id="A0A2J6SL75"/>
<dbReference type="PANTHER" id="PTHR43591">
    <property type="entry name" value="METHYLTRANSFERASE"/>
    <property type="match status" value="1"/>
</dbReference>
<dbReference type="RefSeq" id="XP_024728422.1">
    <property type="nucleotide sequence ID" value="XM_024871252.1"/>
</dbReference>
<dbReference type="GO" id="GO:0008168">
    <property type="term" value="F:methyltransferase activity"/>
    <property type="evidence" value="ECO:0007669"/>
    <property type="project" value="UniProtKB-KW"/>
</dbReference>
<feature type="compositionally biased region" description="Acidic residues" evidence="1">
    <location>
        <begin position="31"/>
        <end position="42"/>
    </location>
</feature>
<evidence type="ECO:0000313" key="3">
    <source>
        <dbReference type="Proteomes" id="UP000235371"/>
    </source>
</evidence>
<evidence type="ECO:0000256" key="1">
    <source>
        <dbReference type="SAM" id="MobiDB-lite"/>
    </source>
</evidence>
<sequence length="349" mass="38820">MSSPTKGETPEQGGTHKAASPASQPEHGEDTIEAADGDDEDAGYCTDEASSISTSLSSSVRDFAFENGRRYHKFREGTYQFPNDEPEQAREDMKHAMIVNICDGRLHYAPLENLQQVLDLGTGTGIWCIDMGDEYPGASILGIDLSPIQPNWVPPNVKFMVDDFESPWLQGENHFDFVHARAIAPITKDLPKVLSEAYRTIKPGGWIEFQEQQFHALCDDGTMPENYLLNEWWEHLGKGLAVFGRDLAAVLKTAQHLTDAGFINVEERVVKLPIGPWAKDKKLRTVGLYSRASIEDGLEGLSLGPMARGLGWSPDEVRVYLVGVRKALMDRSIHSYMTFHVIYGQKPPS</sequence>
<dbReference type="InterPro" id="IPR029063">
    <property type="entry name" value="SAM-dependent_MTases_sf"/>
</dbReference>
<dbReference type="GO" id="GO:0032259">
    <property type="term" value="P:methylation"/>
    <property type="evidence" value="ECO:0007669"/>
    <property type="project" value="UniProtKB-KW"/>
</dbReference>
<accession>A0A2J6SL75</accession>
<dbReference type="EMBL" id="KZ613912">
    <property type="protein sequence ID" value="PMD51518.1"/>
    <property type="molecule type" value="Genomic_DNA"/>
</dbReference>
<proteinExistence type="predicted"/>
<dbReference type="InParanoid" id="A0A2J6SL75"/>
<dbReference type="CDD" id="cd02440">
    <property type="entry name" value="AdoMet_MTases"/>
    <property type="match status" value="1"/>
</dbReference>
<dbReference type="OrthoDB" id="2013972at2759"/>
<feature type="region of interest" description="Disordered" evidence="1">
    <location>
        <begin position="1"/>
        <end position="51"/>
    </location>
</feature>
<keyword evidence="2" id="KW-0489">Methyltransferase</keyword>
<name>A0A2J6SL75_9HELO</name>
<keyword evidence="3" id="KW-1185">Reference proteome</keyword>
<dbReference type="Proteomes" id="UP000235371">
    <property type="component" value="Unassembled WGS sequence"/>
</dbReference>
<reference evidence="2 3" key="1">
    <citation type="submission" date="2016-04" db="EMBL/GenBank/DDBJ databases">
        <title>A degradative enzymes factory behind the ericoid mycorrhizal symbiosis.</title>
        <authorList>
            <consortium name="DOE Joint Genome Institute"/>
            <person name="Martino E."/>
            <person name="Morin E."/>
            <person name="Grelet G."/>
            <person name="Kuo A."/>
            <person name="Kohler A."/>
            <person name="Daghino S."/>
            <person name="Barry K."/>
            <person name="Choi C."/>
            <person name="Cichocki N."/>
            <person name="Clum A."/>
            <person name="Copeland A."/>
            <person name="Hainaut M."/>
            <person name="Haridas S."/>
            <person name="Labutti K."/>
            <person name="Lindquist E."/>
            <person name="Lipzen A."/>
            <person name="Khouja H.-R."/>
            <person name="Murat C."/>
            <person name="Ohm R."/>
            <person name="Olson A."/>
            <person name="Spatafora J."/>
            <person name="Veneault-Fourrey C."/>
            <person name="Henrissat B."/>
            <person name="Grigoriev I."/>
            <person name="Martin F."/>
            <person name="Perotto S."/>
        </authorList>
    </citation>
    <scope>NUCLEOTIDE SEQUENCE [LARGE SCALE GENOMIC DNA]</scope>
    <source>
        <strain evidence="2 3">E</strain>
    </source>
</reference>
<dbReference type="STRING" id="1095630.A0A2J6SL75"/>
<dbReference type="GeneID" id="36579334"/>
<dbReference type="PANTHER" id="PTHR43591:SF10">
    <property type="entry name" value="ABC TRANSMEMBRANE TYPE-1 DOMAIN-CONTAINING PROTEIN-RELATED"/>
    <property type="match status" value="1"/>
</dbReference>
<keyword evidence="2" id="KW-0808">Transferase</keyword>
<dbReference type="SUPFAM" id="SSF53335">
    <property type="entry name" value="S-adenosyl-L-methionine-dependent methyltransferases"/>
    <property type="match status" value="1"/>
</dbReference>
<dbReference type="Gene3D" id="3.40.50.150">
    <property type="entry name" value="Vaccinia Virus protein VP39"/>
    <property type="match status" value="1"/>
</dbReference>
<dbReference type="Pfam" id="PF13489">
    <property type="entry name" value="Methyltransf_23"/>
    <property type="match status" value="1"/>
</dbReference>
<protein>
    <submittedName>
        <fullName evidence="2">S-adenosyl-L-methionine-dependent methyltransferase</fullName>
    </submittedName>
</protein>